<evidence type="ECO:0000259" key="6">
    <source>
        <dbReference type="Pfam" id="PF00890"/>
    </source>
</evidence>
<comment type="caution">
    <text evidence="7">The sequence shown here is derived from an EMBL/GenBank/DDBJ whole genome shotgun (WGS) entry which is preliminary data.</text>
</comment>
<feature type="region of interest" description="Disordered" evidence="5">
    <location>
        <begin position="426"/>
        <end position="463"/>
    </location>
</feature>
<dbReference type="InterPro" id="IPR003953">
    <property type="entry name" value="FAD-dep_OxRdtase_2_FAD-bd"/>
</dbReference>
<comment type="cofactor">
    <cofactor evidence="1">
        <name>FAD</name>
        <dbReference type="ChEBI" id="CHEBI:57692"/>
    </cofactor>
</comment>
<name>A0A8J3C3F4_9ACTN</name>
<accession>A0A8J3C3F4</accession>
<keyword evidence="2" id="KW-0285">Flavoprotein</keyword>
<dbReference type="Gene3D" id="3.50.50.60">
    <property type="entry name" value="FAD/NAD(P)-binding domain"/>
    <property type="match status" value="2"/>
</dbReference>
<dbReference type="SUPFAM" id="SSF51905">
    <property type="entry name" value="FAD/NAD(P)-binding domain"/>
    <property type="match status" value="1"/>
</dbReference>
<organism evidence="7 8">
    <name type="scientific">Mangrovihabitans endophyticus</name>
    <dbReference type="NCBI Taxonomy" id="1751298"/>
    <lineage>
        <taxon>Bacteria</taxon>
        <taxon>Bacillati</taxon>
        <taxon>Actinomycetota</taxon>
        <taxon>Actinomycetes</taxon>
        <taxon>Micromonosporales</taxon>
        <taxon>Micromonosporaceae</taxon>
        <taxon>Mangrovihabitans</taxon>
    </lineage>
</organism>
<feature type="domain" description="FAD-dependent oxidoreductase 2 FAD-binding" evidence="6">
    <location>
        <begin position="17"/>
        <end position="516"/>
    </location>
</feature>
<reference evidence="7" key="1">
    <citation type="journal article" date="2014" name="Int. J. Syst. Evol. Microbiol.">
        <title>Complete genome sequence of Corynebacterium casei LMG S-19264T (=DSM 44701T), isolated from a smear-ripened cheese.</title>
        <authorList>
            <consortium name="US DOE Joint Genome Institute (JGI-PGF)"/>
            <person name="Walter F."/>
            <person name="Albersmeier A."/>
            <person name="Kalinowski J."/>
            <person name="Ruckert C."/>
        </authorList>
    </citation>
    <scope>NUCLEOTIDE SEQUENCE</scope>
    <source>
        <strain evidence="7">CGMCC 4.7299</strain>
    </source>
</reference>
<dbReference type="SUPFAM" id="SSF56425">
    <property type="entry name" value="Succinate dehydrogenase/fumarate reductase flavoprotein, catalytic domain"/>
    <property type="match status" value="1"/>
</dbReference>
<evidence type="ECO:0000256" key="1">
    <source>
        <dbReference type="ARBA" id="ARBA00001974"/>
    </source>
</evidence>
<dbReference type="GO" id="GO:0033765">
    <property type="term" value="F:steroid dehydrogenase activity, acting on the CH-CH group of donors"/>
    <property type="evidence" value="ECO:0007669"/>
    <property type="project" value="UniProtKB-ARBA"/>
</dbReference>
<dbReference type="EMBL" id="BMMX01000032">
    <property type="protein sequence ID" value="GGL09387.1"/>
    <property type="molecule type" value="Genomic_DNA"/>
</dbReference>
<feature type="compositionally biased region" description="Basic and acidic residues" evidence="5">
    <location>
        <begin position="426"/>
        <end position="441"/>
    </location>
</feature>
<dbReference type="PANTHER" id="PTHR43400">
    <property type="entry name" value="FUMARATE REDUCTASE"/>
    <property type="match status" value="1"/>
</dbReference>
<reference evidence="7" key="2">
    <citation type="submission" date="2020-09" db="EMBL/GenBank/DDBJ databases">
        <authorList>
            <person name="Sun Q."/>
            <person name="Zhou Y."/>
        </authorList>
    </citation>
    <scope>NUCLEOTIDE SEQUENCE</scope>
    <source>
        <strain evidence="7">CGMCC 4.7299</strain>
    </source>
</reference>
<dbReference type="GO" id="GO:0008202">
    <property type="term" value="P:steroid metabolic process"/>
    <property type="evidence" value="ECO:0007669"/>
    <property type="project" value="UniProtKB-ARBA"/>
</dbReference>
<evidence type="ECO:0000256" key="2">
    <source>
        <dbReference type="ARBA" id="ARBA00022630"/>
    </source>
</evidence>
<evidence type="ECO:0000313" key="7">
    <source>
        <dbReference type="EMBL" id="GGL09387.1"/>
    </source>
</evidence>
<dbReference type="PANTHER" id="PTHR43400:SF10">
    <property type="entry name" value="3-OXOSTEROID 1-DEHYDROGENASE"/>
    <property type="match status" value="1"/>
</dbReference>
<protein>
    <submittedName>
        <fullName evidence="7">3-ketosteroid-delta-1-dehydrogenase</fullName>
    </submittedName>
</protein>
<sequence>MVSAEPDPCGGAARTTDVLVAGSGAAGLAAALTAAVLGRRVVVVERCASIGGTSALSGGRVWVPGNRFQDDPVSDRAAARRYLAGIFDPGRAEMTEAFLTSAPEMADFVEAHTPHVFVPCPGYPDYHPGRSGATLGGRCLDMEPLSLRSVTPVADLIRMPPGYLPLRHAEWERWRQPHRYDRSLLERRRLDRTVTGGVALVAALLDGALRAGAGVRTGLRLSELSRDGARWAATVEQAGETRVIRAEHVVLATGGFDQDPGLRRRYLPPGVEVSTAAPGNTGDALGLCVAAGARLENLEQGWWTPALSIPGEHLDGVPFHRALIRERGVPRMIVVDRTGNRFADEAAPYHRFGKALQDRGPGACLVFDEGFRRRYAIPGMAAGDPVPSWVTTGDTAEALARRLGVDPAGLAAQIGRWNQSCARGVDDEFARGDDPYDRYYGDPDQPGNPSLGPLDEPPLHGVPIRAATMGSKGGPVTDADARVLGEGGIPVPGLYAVGNAAAFWTAAGYPGPGATLGVAMALGYRAGRATAS</sequence>
<dbReference type="RefSeq" id="WP_189081757.1">
    <property type="nucleotide sequence ID" value="NZ_BMMX01000032.1"/>
</dbReference>
<keyword evidence="3" id="KW-0274">FAD</keyword>
<dbReference type="Pfam" id="PF00890">
    <property type="entry name" value="FAD_binding_2"/>
    <property type="match status" value="1"/>
</dbReference>
<evidence type="ECO:0000256" key="5">
    <source>
        <dbReference type="SAM" id="MobiDB-lite"/>
    </source>
</evidence>
<evidence type="ECO:0000313" key="8">
    <source>
        <dbReference type="Proteomes" id="UP000656042"/>
    </source>
</evidence>
<keyword evidence="8" id="KW-1185">Reference proteome</keyword>
<gene>
    <name evidence="7" type="ORF">GCM10012284_50070</name>
</gene>
<dbReference type="AlphaFoldDB" id="A0A8J3C3F4"/>
<dbReference type="InterPro" id="IPR050315">
    <property type="entry name" value="FAD-oxidoreductase_2"/>
</dbReference>
<dbReference type="InterPro" id="IPR027477">
    <property type="entry name" value="Succ_DH/fumarate_Rdtase_cat_sf"/>
</dbReference>
<keyword evidence="4" id="KW-0560">Oxidoreductase</keyword>
<dbReference type="InterPro" id="IPR036188">
    <property type="entry name" value="FAD/NAD-bd_sf"/>
</dbReference>
<evidence type="ECO:0000256" key="3">
    <source>
        <dbReference type="ARBA" id="ARBA00022827"/>
    </source>
</evidence>
<proteinExistence type="predicted"/>
<dbReference type="Proteomes" id="UP000656042">
    <property type="component" value="Unassembled WGS sequence"/>
</dbReference>
<evidence type="ECO:0000256" key="4">
    <source>
        <dbReference type="ARBA" id="ARBA00023002"/>
    </source>
</evidence>